<dbReference type="Proteomes" id="UP001430306">
    <property type="component" value="Unassembled WGS sequence"/>
</dbReference>
<proteinExistence type="predicted"/>
<feature type="region of interest" description="Disordered" evidence="1">
    <location>
        <begin position="52"/>
        <end position="97"/>
    </location>
</feature>
<sequence>MRRNRKTRSRKHTKSHRSFDDSLRFFAACLFVVAGTVVIKSDVSNAQQALPFRPIGSPSVVDQMESSRRENASQRGATTPAGYQHSQPQPNLQPTSHRVPARFASAQNYDPNVRQVAMQSGGFSLPGDFGASPDAGVSGGSPQTFAPPPSSQPVPSSNPFSAPPSSAIPQAGSPMTSSPSSSIAPPPVISTPPSSTPSSTSNNTPGINQGNSLRNDSFADGRSLPAPSSVPNDVIGGNPTFAPNRIGPAPSDYAPVPPPQLSNGGFATMSNCALITAPSDYSAMSPYSGYGYGQGCNGTHGVAPVGYVPPPAQIASPAAIPASQVPVAGTSVTGVPVTTVPATGTPAWNGAVTVPPVNSTTMTAGPAGALVDFGQGTNPVQVGPGLWGQPVAYVPGQSFRNWLRYFSF</sequence>
<dbReference type="RefSeq" id="WP_230276214.1">
    <property type="nucleotide sequence ID" value="NZ_JAJKFW010000055.1"/>
</dbReference>
<name>A0ABS8NLU6_9BACT</name>
<protein>
    <submittedName>
        <fullName evidence="2">Uncharacterized protein</fullName>
    </submittedName>
</protein>
<dbReference type="EMBL" id="JAJKFW010000055">
    <property type="protein sequence ID" value="MCC9644481.1"/>
    <property type="molecule type" value="Genomic_DNA"/>
</dbReference>
<evidence type="ECO:0000256" key="1">
    <source>
        <dbReference type="SAM" id="MobiDB-lite"/>
    </source>
</evidence>
<feature type="compositionally biased region" description="Low complexity" evidence="1">
    <location>
        <begin position="191"/>
        <end position="205"/>
    </location>
</feature>
<evidence type="ECO:0000313" key="2">
    <source>
        <dbReference type="EMBL" id="MCC9644481.1"/>
    </source>
</evidence>
<feature type="compositionally biased region" description="Polar residues" evidence="1">
    <location>
        <begin position="84"/>
        <end position="96"/>
    </location>
</feature>
<gene>
    <name evidence="2" type="ORF">LOC71_19590</name>
</gene>
<comment type="caution">
    <text evidence="2">The sequence shown here is derived from an EMBL/GenBank/DDBJ whole genome shotgun (WGS) entry which is preliminary data.</text>
</comment>
<organism evidence="2 3">
    <name type="scientific">Rhodopirellula halodulae</name>
    <dbReference type="NCBI Taxonomy" id="2894198"/>
    <lineage>
        <taxon>Bacteria</taxon>
        <taxon>Pseudomonadati</taxon>
        <taxon>Planctomycetota</taxon>
        <taxon>Planctomycetia</taxon>
        <taxon>Pirellulales</taxon>
        <taxon>Pirellulaceae</taxon>
        <taxon>Rhodopirellula</taxon>
    </lineage>
</organism>
<accession>A0ABS8NLU6</accession>
<evidence type="ECO:0000313" key="3">
    <source>
        <dbReference type="Proteomes" id="UP001430306"/>
    </source>
</evidence>
<reference evidence="2" key="1">
    <citation type="submission" date="2021-11" db="EMBL/GenBank/DDBJ databases">
        <title>Genome sequence.</title>
        <authorList>
            <person name="Sun Q."/>
        </authorList>
    </citation>
    <scope>NUCLEOTIDE SEQUENCE</scope>
    <source>
        <strain evidence="2">JC740</strain>
    </source>
</reference>
<keyword evidence="3" id="KW-1185">Reference proteome</keyword>
<feature type="region of interest" description="Disordered" evidence="1">
    <location>
        <begin position="119"/>
        <end position="250"/>
    </location>
</feature>
<feature type="compositionally biased region" description="Polar residues" evidence="1">
    <location>
        <begin position="206"/>
        <end position="215"/>
    </location>
</feature>
<feature type="compositionally biased region" description="Low complexity" evidence="1">
    <location>
        <begin position="153"/>
        <end position="183"/>
    </location>
</feature>